<gene>
    <name evidence="3" type="ORF">BOTBODRAFT_185167</name>
</gene>
<accession>A0A067MSA4</accession>
<proteinExistence type="predicted"/>
<feature type="chain" id="PRO_5001641515" evidence="2">
    <location>
        <begin position="25"/>
        <end position="119"/>
    </location>
</feature>
<reference evidence="4" key="1">
    <citation type="journal article" date="2014" name="Proc. Natl. Acad. Sci. U.S.A.">
        <title>Extensive sampling of basidiomycete genomes demonstrates inadequacy of the white-rot/brown-rot paradigm for wood decay fungi.</title>
        <authorList>
            <person name="Riley R."/>
            <person name="Salamov A.A."/>
            <person name="Brown D.W."/>
            <person name="Nagy L.G."/>
            <person name="Floudas D."/>
            <person name="Held B.W."/>
            <person name="Levasseur A."/>
            <person name="Lombard V."/>
            <person name="Morin E."/>
            <person name="Otillar R."/>
            <person name="Lindquist E.A."/>
            <person name="Sun H."/>
            <person name="LaButti K.M."/>
            <person name="Schmutz J."/>
            <person name="Jabbour D."/>
            <person name="Luo H."/>
            <person name="Baker S.E."/>
            <person name="Pisabarro A.G."/>
            <person name="Walton J.D."/>
            <person name="Blanchette R.A."/>
            <person name="Henrissat B."/>
            <person name="Martin F."/>
            <person name="Cullen D."/>
            <person name="Hibbett D.S."/>
            <person name="Grigoriev I.V."/>
        </authorList>
    </citation>
    <scope>NUCLEOTIDE SEQUENCE [LARGE SCALE GENOMIC DNA]</scope>
    <source>
        <strain evidence="4">FD-172 SS1</strain>
    </source>
</reference>
<name>A0A067MSA4_BOTB1</name>
<feature type="region of interest" description="Disordered" evidence="1">
    <location>
        <begin position="79"/>
        <end position="119"/>
    </location>
</feature>
<protein>
    <submittedName>
        <fullName evidence="3">Uncharacterized protein</fullName>
    </submittedName>
</protein>
<dbReference type="HOGENOM" id="CLU_2061131_0_0_1"/>
<evidence type="ECO:0000256" key="1">
    <source>
        <dbReference type="SAM" id="MobiDB-lite"/>
    </source>
</evidence>
<evidence type="ECO:0000256" key="2">
    <source>
        <dbReference type="SAM" id="SignalP"/>
    </source>
</evidence>
<dbReference type="AlphaFoldDB" id="A0A067MSA4"/>
<evidence type="ECO:0000313" key="3">
    <source>
        <dbReference type="EMBL" id="KDQ18623.1"/>
    </source>
</evidence>
<feature type="signal peptide" evidence="2">
    <location>
        <begin position="1"/>
        <end position="24"/>
    </location>
</feature>
<dbReference type="EMBL" id="KL198021">
    <property type="protein sequence ID" value="KDQ18623.1"/>
    <property type="molecule type" value="Genomic_DNA"/>
</dbReference>
<dbReference type="InParanoid" id="A0A067MSA4"/>
<organism evidence="3 4">
    <name type="scientific">Botryobasidium botryosum (strain FD-172 SS1)</name>
    <dbReference type="NCBI Taxonomy" id="930990"/>
    <lineage>
        <taxon>Eukaryota</taxon>
        <taxon>Fungi</taxon>
        <taxon>Dikarya</taxon>
        <taxon>Basidiomycota</taxon>
        <taxon>Agaricomycotina</taxon>
        <taxon>Agaricomycetes</taxon>
        <taxon>Cantharellales</taxon>
        <taxon>Botryobasidiaceae</taxon>
        <taxon>Botryobasidium</taxon>
    </lineage>
</organism>
<feature type="compositionally biased region" description="Polar residues" evidence="1">
    <location>
        <begin position="82"/>
        <end position="92"/>
    </location>
</feature>
<evidence type="ECO:0000313" key="4">
    <source>
        <dbReference type="Proteomes" id="UP000027195"/>
    </source>
</evidence>
<keyword evidence="2" id="KW-0732">Signal</keyword>
<dbReference type="Proteomes" id="UP000027195">
    <property type="component" value="Unassembled WGS sequence"/>
</dbReference>
<sequence>MPSTSHFISFIVALAFAFPIPAIALPFDLRALPLPAHLPRETRGLHDSHFHKRLSHQGSPIHEVQPKPATTVSGNIHIPASATHTTPHSPFTTAAPHLQTTRNREEHGYKGHMIMRRTV</sequence>
<keyword evidence="4" id="KW-1185">Reference proteome</keyword>